<dbReference type="EMBL" id="CAKKNE010000003">
    <property type="protein sequence ID" value="CAH0370768.1"/>
    <property type="molecule type" value="Genomic_DNA"/>
</dbReference>
<organism evidence="4">
    <name type="scientific">Pelagomonas calceolata</name>
    <dbReference type="NCBI Taxonomy" id="35677"/>
    <lineage>
        <taxon>Eukaryota</taxon>
        <taxon>Sar</taxon>
        <taxon>Stramenopiles</taxon>
        <taxon>Ochrophyta</taxon>
        <taxon>Pelagophyceae</taxon>
        <taxon>Pelagomonadales</taxon>
        <taxon>Pelagomonadaceae</taxon>
        <taxon>Pelagomonas</taxon>
    </lineage>
</organism>
<sequence length="233" mass="25808">MSDDSSDDEIPLCSVPAEPPAKRQRAVDAVAASWVGSRPLEESTRRPRARPKEKPPAPPAAVPQPSAPDDGVDTLHVANLPTRATAGLLRQHCVETLGDDEANVTDCRVVEKARRFAFVECKDAGTARRLLDKLDGDTWFGERLVVNAARPRTSRAEDRREAYEKLAEHVEKREQAKIEARAKKRQAERDAWEKEHGPRVRAEKAAARSQGHFGHGFGSDGRPLLHSGYKDML</sequence>
<dbReference type="Proteomes" id="UP000789595">
    <property type="component" value="Unassembled WGS sequence"/>
</dbReference>
<dbReference type="SUPFAM" id="SSF54928">
    <property type="entry name" value="RNA-binding domain, RBD"/>
    <property type="match status" value="1"/>
</dbReference>
<dbReference type="SMART" id="SM00360">
    <property type="entry name" value="RRM"/>
    <property type="match status" value="1"/>
</dbReference>
<dbReference type="Gene3D" id="3.30.70.330">
    <property type="match status" value="1"/>
</dbReference>
<evidence type="ECO:0000313" key="6">
    <source>
        <dbReference type="Proteomes" id="UP000789595"/>
    </source>
</evidence>
<dbReference type="OrthoDB" id="48651at2759"/>
<proteinExistence type="predicted"/>
<name>A0A7S4ECU9_9STRA</name>
<feature type="compositionally biased region" description="Basic and acidic residues" evidence="2">
    <location>
        <begin position="181"/>
        <end position="206"/>
    </location>
</feature>
<reference evidence="4" key="1">
    <citation type="submission" date="2021-01" db="EMBL/GenBank/DDBJ databases">
        <authorList>
            <person name="Corre E."/>
            <person name="Pelletier E."/>
            <person name="Niang G."/>
            <person name="Scheremetjew M."/>
            <person name="Finn R."/>
            <person name="Kale V."/>
            <person name="Holt S."/>
            <person name="Cochrane G."/>
            <person name="Meng A."/>
            <person name="Brown T."/>
            <person name="Cohen L."/>
        </authorList>
    </citation>
    <scope>NUCLEOTIDE SEQUENCE</scope>
    <source>
        <strain evidence="4">CCMP1756</strain>
    </source>
</reference>
<feature type="region of interest" description="Disordered" evidence="2">
    <location>
        <begin position="1"/>
        <end position="73"/>
    </location>
</feature>
<dbReference type="GO" id="GO:0003723">
    <property type="term" value="F:RNA binding"/>
    <property type="evidence" value="ECO:0007669"/>
    <property type="project" value="UniProtKB-UniRule"/>
</dbReference>
<keyword evidence="6" id="KW-1185">Reference proteome</keyword>
<dbReference type="InterPro" id="IPR035979">
    <property type="entry name" value="RBD_domain_sf"/>
</dbReference>
<evidence type="ECO:0000259" key="3">
    <source>
        <dbReference type="PROSITE" id="PS50102"/>
    </source>
</evidence>
<dbReference type="InterPro" id="IPR000504">
    <property type="entry name" value="RRM_dom"/>
</dbReference>
<feature type="compositionally biased region" description="Basic and acidic residues" evidence="2">
    <location>
        <begin position="39"/>
        <end position="55"/>
    </location>
</feature>
<feature type="compositionally biased region" description="Pro residues" evidence="2">
    <location>
        <begin position="56"/>
        <end position="66"/>
    </location>
</feature>
<evidence type="ECO:0000313" key="5">
    <source>
        <dbReference type="EMBL" id="CAH0370768.1"/>
    </source>
</evidence>
<gene>
    <name evidence="4" type="ORF">PCAL00307_LOCUS19610</name>
    <name evidence="5" type="ORF">PECAL_3P06730</name>
</gene>
<evidence type="ECO:0000256" key="2">
    <source>
        <dbReference type="SAM" id="MobiDB-lite"/>
    </source>
</evidence>
<feature type="domain" description="RRM" evidence="3">
    <location>
        <begin position="73"/>
        <end position="151"/>
    </location>
</feature>
<feature type="region of interest" description="Disordered" evidence="2">
    <location>
        <begin position="181"/>
        <end position="221"/>
    </location>
</feature>
<reference evidence="5" key="2">
    <citation type="submission" date="2021-11" db="EMBL/GenBank/DDBJ databases">
        <authorList>
            <consortium name="Genoscope - CEA"/>
            <person name="William W."/>
        </authorList>
    </citation>
    <scope>NUCLEOTIDE SEQUENCE</scope>
</reference>
<dbReference type="InterPro" id="IPR012677">
    <property type="entry name" value="Nucleotide-bd_a/b_plait_sf"/>
</dbReference>
<protein>
    <recommendedName>
        <fullName evidence="3">RRM domain-containing protein</fullName>
    </recommendedName>
</protein>
<dbReference type="EMBL" id="HBIW01022744">
    <property type="protein sequence ID" value="CAE0704162.1"/>
    <property type="molecule type" value="Transcribed_RNA"/>
</dbReference>
<evidence type="ECO:0000313" key="4">
    <source>
        <dbReference type="EMBL" id="CAE0704162.1"/>
    </source>
</evidence>
<dbReference type="PROSITE" id="PS50102">
    <property type="entry name" value="RRM"/>
    <property type="match status" value="1"/>
</dbReference>
<feature type="compositionally biased region" description="Acidic residues" evidence="2">
    <location>
        <begin position="1"/>
        <end position="10"/>
    </location>
</feature>
<dbReference type="AlphaFoldDB" id="A0A7S4ECU9"/>
<keyword evidence="1" id="KW-0694">RNA-binding</keyword>
<evidence type="ECO:0000256" key="1">
    <source>
        <dbReference type="PROSITE-ProRule" id="PRU00176"/>
    </source>
</evidence>
<accession>A0A7S4ECU9</accession>